<evidence type="ECO:0000313" key="2">
    <source>
        <dbReference type="EMBL" id="CAI2186574.1"/>
    </source>
</evidence>
<evidence type="ECO:0000256" key="1">
    <source>
        <dbReference type="SAM" id="MobiDB-lite"/>
    </source>
</evidence>
<organism evidence="2 3">
    <name type="scientific">Funneliformis geosporum</name>
    <dbReference type="NCBI Taxonomy" id="1117311"/>
    <lineage>
        <taxon>Eukaryota</taxon>
        <taxon>Fungi</taxon>
        <taxon>Fungi incertae sedis</taxon>
        <taxon>Mucoromycota</taxon>
        <taxon>Glomeromycotina</taxon>
        <taxon>Glomeromycetes</taxon>
        <taxon>Glomerales</taxon>
        <taxon>Glomeraceae</taxon>
        <taxon>Funneliformis</taxon>
    </lineage>
</organism>
<comment type="caution">
    <text evidence="2">The sequence shown here is derived from an EMBL/GenBank/DDBJ whole genome shotgun (WGS) entry which is preliminary data.</text>
</comment>
<dbReference type="EMBL" id="CAMKVN010004207">
    <property type="protein sequence ID" value="CAI2186574.1"/>
    <property type="molecule type" value="Genomic_DNA"/>
</dbReference>
<dbReference type="AlphaFoldDB" id="A0A9W4SYR5"/>
<evidence type="ECO:0000313" key="3">
    <source>
        <dbReference type="Proteomes" id="UP001153678"/>
    </source>
</evidence>
<protein>
    <submittedName>
        <fullName evidence="2">10572_t:CDS:1</fullName>
    </submittedName>
</protein>
<feature type="non-terminal residue" evidence="2">
    <location>
        <position position="1"/>
    </location>
</feature>
<feature type="region of interest" description="Disordered" evidence="1">
    <location>
        <begin position="1"/>
        <end position="24"/>
    </location>
</feature>
<accession>A0A9W4SYR5</accession>
<sequence length="72" mass="8142">MDTGEQDNGKPEDDDNYGENELYSLSTPNKNDLKCIISLKLLKELDMKIDKASKTIMVNVNGERRQPLGMLL</sequence>
<name>A0A9W4SYR5_9GLOM</name>
<dbReference type="Proteomes" id="UP001153678">
    <property type="component" value="Unassembled WGS sequence"/>
</dbReference>
<gene>
    <name evidence="2" type="ORF">FWILDA_LOCUS12645</name>
</gene>
<keyword evidence="3" id="KW-1185">Reference proteome</keyword>
<reference evidence="2" key="1">
    <citation type="submission" date="2022-08" db="EMBL/GenBank/DDBJ databases">
        <authorList>
            <person name="Kallberg Y."/>
            <person name="Tangrot J."/>
            <person name="Rosling A."/>
        </authorList>
    </citation>
    <scope>NUCLEOTIDE SEQUENCE</scope>
    <source>
        <strain evidence="2">Wild A</strain>
    </source>
</reference>
<proteinExistence type="predicted"/>